<organism evidence="2 3">
    <name type="scientific">Piloderma croceum (strain F 1598)</name>
    <dbReference type="NCBI Taxonomy" id="765440"/>
    <lineage>
        <taxon>Eukaryota</taxon>
        <taxon>Fungi</taxon>
        <taxon>Dikarya</taxon>
        <taxon>Basidiomycota</taxon>
        <taxon>Agaricomycotina</taxon>
        <taxon>Agaricomycetes</taxon>
        <taxon>Agaricomycetidae</taxon>
        <taxon>Atheliales</taxon>
        <taxon>Atheliaceae</taxon>
        <taxon>Piloderma</taxon>
    </lineage>
</organism>
<feature type="region of interest" description="Disordered" evidence="1">
    <location>
        <begin position="202"/>
        <end position="225"/>
    </location>
</feature>
<dbReference type="HOGENOM" id="CLU_042083_0_0_1"/>
<dbReference type="STRING" id="765440.A0A0C3FVM2"/>
<feature type="compositionally biased region" description="Low complexity" evidence="1">
    <location>
        <begin position="214"/>
        <end position="225"/>
    </location>
</feature>
<dbReference type="OrthoDB" id="2804396at2759"/>
<evidence type="ECO:0000313" key="2">
    <source>
        <dbReference type="EMBL" id="KIM88540.1"/>
    </source>
</evidence>
<accession>A0A0C3FVM2</accession>
<protein>
    <submittedName>
        <fullName evidence="2">Uncharacterized protein</fullName>
    </submittedName>
</protein>
<keyword evidence="3" id="KW-1185">Reference proteome</keyword>
<dbReference type="EMBL" id="KN832976">
    <property type="protein sequence ID" value="KIM88540.1"/>
    <property type="molecule type" value="Genomic_DNA"/>
</dbReference>
<evidence type="ECO:0000256" key="1">
    <source>
        <dbReference type="SAM" id="MobiDB-lite"/>
    </source>
</evidence>
<proteinExistence type="predicted"/>
<reference evidence="2 3" key="1">
    <citation type="submission" date="2014-04" db="EMBL/GenBank/DDBJ databases">
        <authorList>
            <consortium name="DOE Joint Genome Institute"/>
            <person name="Kuo A."/>
            <person name="Tarkka M."/>
            <person name="Buscot F."/>
            <person name="Kohler A."/>
            <person name="Nagy L.G."/>
            <person name="Floudas D."/>
            <person name="Copeland A."/>
            <person name="Barry K.W."/>
            <person name="Cichocki N."/>
            <person name="Veneault-Fourrey C."/>
            <person name="LaButti K."/>
            <person name="Lindquist E.A."/>
            <person name="Lipzen A."/>
            <person name="Lundell T."/>
            <person name="Morin E."/>
            <person name="Murat C."/>
            <person name="Sun H."/>
            <person name="Tunlid A."/>
            <person name="Henrissat B."/>
            <person name="Grigoriev I.V."/>
            <person name="Hibbett D.S."/>
            <person name="Martin F."/>
            <person name="Nordberg H.P."/>
            <person name="Cantor M.N."/>
            <person name="Hua S.X."/>
        </authorList>
    </citation>
    <scope>NUCLEOTIDE SEQUENCE [LARGE SCALE GENOMIC DNA]</scope>
    <source>
        <strain evidence="2 3">F 1598</strain>
    </source>
</reference>
<feature type="compositionally biased region" description="Pro residues" evidence="1">
    <location>
        <begin position="298"/>
        <end position="308"/>
    </location>
</feature>
<gene>
    <name evidence="2" type="ORF">PILCRDRAFT_2767</name>
</gene>
<dbReference type="InParanoid" id="A0A0C3FVM2"/>
<sequence>MPPILEYHPGTIEALHHSRLTHSIQDDMAATSHLSDQIDAADRAYLRVGIHKDGDHHSQMKGFHPMLHALRDYTKSRGNRKAWIKAIKDDMWDAATALDRLTGGVTVIAHSDCDLPPQLINKPENSFADVYITPRWLNEMEGELQAPLALIANTFISDIQVPVTARHRALSVENLNLVFPATKDHSQAESVPLHPVPWNLRGEGHTTSPWRGQTAKPPSTAPSAAVATGIARSLVVTTPASPTPTVPQLPAALTLSASSASTALSDDEWFSESESVLVHADPVQQGNLRDPFPTSPSYVPPSEPPRTPSPQGRTLSPPPHLSAPFISKFDTSKLRARVVDSDSDEEYWHGPQFWVDTRTTRGADVAEPAQSSQSATSAEASVIQQTKGPSVLPYNVLSVRGTSKTTPGLPTTQTSELTHAPTHVFDPIVPPGPRTKQWLDENQWHPRWANVFRKVAEEYSMGKWVHILVSDYGISTDTAEAISACIVDDFNLQCTSTSSSAV</sequence>
<name>A0A0C3FVM2_PILCF</name>
<evidence type="ECO:0000313" key="3">
    <source>
        <dbReference type="Proteomes" id="UP000054166"/>
    </source>
</evidence>
<feature type="region of interest" description="Disordered" evidence="1">
    <location>
        <begin position="283"/>
        <end position="327"/>
    </location>
</feature>
<reference evidence="3" key="2">
    <citation type="submission" date="2015-01" db="EMBL/GenBank/DDBJ databases">
        <title>Evolutionary Origins and Diversification of the Mycorrhizal Mutualists.</title>
        <authorList>
            <consortium name="DOE Joint Genome Institute"/>
            <consortium name="Mycorrhizal Genomics Consortium"/>
            <person name="Kohler A."/>
            <person name="Kuo A."/>
            <person name="Nagy L.G."/>
            <person name="Floudas D."/>
            <person name="Copeland A."/>
            <person name="Barry K.W."/>
            <person name="Cichocki N."/>
            <person name="Veneault-Fourrey C."/>
            <person name="LaButti K."/>
            <person name="Lindquist E.A."/>
            <person name="Lipzen A."/>
            <person name="Lundell T."/>
            <person name="Morin E."/>
            <person name="Murat C."/>
            <person name="Riley R."/>
            <person name="Ohm R."/>
            <person name="Sun H."/>
            <person name="Tunlid A."/>
            <person name="Henrissat B."/>
            <person name="Grigoriev I.V."/>
            <person name="Hibbett D.S."/>
            <person name="Martin F."/>
        </authorList>
    </citation>
    <scope>NUCLEOTIDE SEQUENCE [LARGE SCALE GENOMIC DNA]</scope>
    <source>
        <strain evidence="3">F 1598</strain>
    </source>
</reference>
<dbReference type="Proteomes" id="UP000054166">
    <property type="component" value="Unassembled WGS sequence"/>
</dbReference>
<dbReference type="AlphaFoldDB" id="A0A0C3FVM2"/>